<reference evidence="4" key="1">
    <citation type="submission" date="2011-08" db="EMBL/GenBank/DDBJ databases">
        <title>The draft genome of Latimeria chalumnae.</title>
        <authorList>
            <person name="Di Palma F."/>
            <person name="Alfoldi J."/>
            <person name="Johnson J."/>
            <person name="Berlin A."/>
            <person name="Gnerre S."/>
            <person name="Jaffe D."/>
            <person name="MacCallum I."/>
            <person name="Young S."/>
            <person name="Walker B.J."/>
            <person name="Lander E."/>
            <person name="Lindblad-Toh K."/>
        </authorList>
    </citation>
    <scope>NUCLEOTIDE SEQUENCE [LARGE SCALE GENOMIC DNA]</scope>
    <source>
        <strain evidence="4">Wild caught</strain>
    </source>
</reference>
<feature type="region of interest" description="Disordered" evidence="1">
    <location>
        <begin position="298"/>
        <end position="327"/>
    </location>
</feature>
<dbReference type="EMBL" id="AFYH01035597">
    <property type="status" value="NOT_ANNOTATED_CDS"/>
    <property type="molecule type" value="Genomic_DNA"/>
</dbReference>
<proteinExistence type="predicted"/>
<dbReference type="EMBL" id="AFYH01035603">
    <property type="status" value="NOT_ANNOTATED_CDS"/>
    <property type="molecule type" value="Genomic_DNA"/>
</dbReference>
<dbReference type="InterPro" id="IPR052237">
    <property type="entry name" value="Ataxin-7-like_regulator"/>
</dbReference>
<feature type="domain" description="SCA7" evidence="2">
    <location>
        <begin position="238"/>
        <end position="305"/>
    </location>
</feature>
<organism evidence="3 4">
    <name type="scientific">Latimeria chalumnae</name>
    <name type="common">Coelacanth</name>
    <dbReference type="NCBI Taxonomy" id="7897"/>
    <lineage>
        <taxon>Eukaryota</taxon>
        <taxon>Metazoa</taxon>
        <taxon>Chordata</taxon>
        <taxon>Craniata</taxon>
        <taxon>Vertebrata</taxon>
        <taxon>Euteleostomi</taxon>
        <taxon>Coelacanthiformes</taxon>
        <taxon>Coelacanthidae</taxon>
        <taxon>Latimeria</taxon>
    </lineage>
</organism>
<evidence type="ECO:0000259" key="2">
    <source>
        <dbReference type="PROSITE" id="PS51505"/>
    </source>
</evidence>
<feature type="compositionally biased region" description="Polar residues" evidence="1">
    <location>
        <begin position="151"/>
        <end position="162"/>
    </location>
</feature>
<dbReference type="GeneTree" id="ENSGT00940000159736"/>
<dbReference type="Gene3D" id="6.10.140.1270">
    <property type="match status" value="1"/>
</dbReference>
<dbReference type="EMBL" id="AFYH01035600">
    <property type="status" value="NOT_ANNOTATED_CDS"/>
    <property type="molecule type" value="Genomic_DNA"/>
</dbReference>
<dbReference type="EMBL" id="AFYH01035604">
    <property type="status" value="NOT_ANNOTATED_CDS"/>
    <property type="molecule type" value="Genomic_DNA"/>
</dbReference>
<feature type="compositionally biased region" description="Basic and acidic residues" evidence="1">
    <location>
        <begin position="298"/>
        <end position="309"/>
    </location>
</feature>
<feature type="region of interest" description="Disordered" evidence="1">
    <location>
        <begin position="542"/>
        <end position="605"/>
    </location>
</feature>
<dbReference type="Proteomes" id="UP000008672">
    <property type="component" value="Unassembled WGS sequence"/>
</dbReference>
<dbReference type="EMBL" id="AFYH01035601">
    <property type="status" value="NOT_ANNOTATED_CDS"/>
    <property type="molecule type" value="Genomic_DNA"/>
</dbReference>
<dbReference type="EMBL" id="AFYH01035599">
    <property type="status" value="NOT_ANNOTATED_CDS"/>
    <property type="molecule type" value="Genomic_DNA"/>
</dbReference>
<dbReference type="Pfam" id="PF08313">
    <property type="entry name" value="SCA7"/>
    <property type="match status" value="1"/>
</dbReference>
<gene>
    <name evidence="3" type="primary">ATXN7L2</name>
</gene>
<feature type="compositionally biased region" description="Basic residues" evidence="1">
    <location>
        <begin position="736"/>
        <end position="745"/>
    </location>
</feature>
<feature type="compositionally biased region" description="Polar residues" evidence="1">
    <location>
        <begin position="708"/>
        <end position="718"/>
    </location>
</feature>
<evidence type="ECO:0000313" key="3">
    <source>
        <dbReference type="Ensembl" id="ENSLACP00000018532.1"/>
    </source>
</evidence>
<dbReference type="FunCoup" id="H3B9G1">
    <property type="interactions" value="400"/>
</dbReference>
<feature type="compositionally biased region" description="Low complexity" evidence="1">
    <location>
        <begin position="548"/>
        <end position="567"/>
    </location>
</feature>
<dbReference type="OMA" id="GKTPMAP"/>
<dbReference type="InterPro" id="IPR013243">
    <property type="entry name" value="SCA7_dom"/>
</dbReference>
<accession>H3B9G1</accession>
<dbReference type="InParanoid" id="H3B9G1"/>
<dbReference type="PANTHER" id="PTHR15117">
    <property type="entry name" value="ATAXIN 7 RELATED"/>
    <property type="match status" value="1"/>
</dbReference>
<dbReference type="EMBL" id="AFYH01035602">
    <property type="status" value="NOT_ANNOTATED_CDS"/>
    <property type="molecule type" value="Genomic_DNA"/>
</dbReference>
<dbReference type="AlphaFoldDB" id="H3B9G1"/>
<dbReference type="HOGENOM" id="CLU_019888_1_0_1"/>
<dbReference type="Ensembl" id="ENSLACT00000018665.1">
    <property type="protein sequence ID" value="ENSLACP00000018532.1"/>
    <property type="gene ID" value="ENSLACG00000016315.1"/>
</dbReference>
<dbReference type="PROSITE" id="PS51505">
    <property type="entry name" value="SCA7"/>
    <property type="match status" value="1"/>
</dbReference>
<dbReference type="eggNOG" id="KOG4140">
    <property type="taxonomic scope" value="Eukaryota"/>
</dbReference>
<feature type="compositionally biased region" description="Polar residues" evidence="1">
    <location>
        <begin position="205"/>
        <end position="225"/>
    </location>
</feature>
<dbReference type="PANTHER" id="PTHR15117:SF5">
    <property type="entry name" value="ATAXIN-7-LIKE PROTEIN 2"/>
    <property type="match status" value="1"/>
</dbReference>
<evidence type="ECO:0000256" key="1">
    <source>
        <dbReference type="SAM" id="MobiDB-lite"/>
    </source>
</evidence>
<evidence type="ECO:0000313" key="4">
    <source>
        <dbReference type="Proteomes" id="UP000008672"/>
    </source>
</evidence>
<reference evidence="3" key="3">
    <citation type="submission" date="2025-09" db="UniProtKB">
        <authorList>
            <consortium name="Ensembl"/>
        </authorList>
    </citation>
    <scope>IDENTIFICATION</scope>
</reference>
<name>H3B9G1_LATCH</name>
<sequence length="745" mass="80804">MAVRERAAAVMAAPDRRLPSVEEFAGQSWSSWVERAQPPLSEGLEVEDCSRNGKKKMEAMTLIKEDMAIFGHCPAHDEFYLVVCNHCSQVVKPQAFEKHCERRHGPLSKLFACMLPPPSSKTSSIHLKSRSRNSQLPSGMDHGASKPQKETPLNSSSKTPQPDRTAKGQRDSLWVPGSTLLKATAGTQPVTKPAPTPLAKPLTDLSVSTGGQNKKTDFSPSSVDQEQNRTKNGHKSYKKISRKECDLKRHCGVVNPDTKTACTRLLTCKIHSVHQRREVLGRPKDFDQLVSELKAASRNRELGREKTSSVKEPLAVPPSQDGLSLPSAGSEPLPFLSKKIQITWYVCVISRLCASSESDADETVTSRNELATGQLYYPFLSLRGSYTVSSDESEEESPLDTEKLDCHYSVHPPRPLAFCTFGSRVVNRGCYIFDRRLDRFCSALSTMLEKHRNSQVWRKVPAVPTVHSQHTSSSAPVPSPARASLHFGNAVSSLPSTSLRTSSSCLTSAAVAKGTKVHTVTSRALAAATSAHAAPACTLVESTGDGQSVTSPKSASTSSPSAKTNKALRMKEPASSHHSPSSRKRKKSPASSDDGSSRKKNCVLERARSNGSISTCLAQPSVSKASLRCPTNGAMASGPMSRPGERTDVRGKAGGFIKRAEHSESRGKAPPPGGCRGAVSKLKGVQLNCVSREEGKKRKSAPMESKTSRVVKSPSESSCWEKRKSVPSTGLERKLNTQKKKWKLH</sequence>
<feature type="region of interest" description="Disordered" evidence="1">
    <location>
        <begin position="118"/>
        <end position="238"/>
    </location>
</feature>
<feature type="compositionally biased region" description="Polar residues" evidence="1">
    <location>
        <begin position="120"/>
        <end position="137"/>
    </location>
</feature>
<feature type="compositionally biased region" description="Basic and acidic residues" evidence="1">
    <location>
        <begin position="658"/>
        <end position="667"/>
    </location>
</feature>
<dbReference type="STRING" id="7897.ENSLACP00000018532"/>
<dbReference type="EMBL" id="AFYH01035598">
    <property type="status" value="NOT_ANNOTATED_CDS"/>
    <property type="molecule type" value="Genomic_DNA"/>
</dbReference>
<protein>
    <submittedName>
        <fullName evidence="3">Ataxin 7 like 2</fullName>
    </submittedName>
</protein>
<reference evidence="3" key="2">
    <citation type="submission" date="2025-08" db="UniProtKB">
        <authorList>
            <consortium name="Ensembl"/>
        </authorList>
    </citation>
    <scope>IDENTIFICATION</scope>
</reference>
<feature type="region of interest" description="Disordered" evidence="1">
    <location>
        <begin position="658"/>
        <end position="745"/>
    </location>
</feature>
<dbReference type="EMBL" id="AFYH01035605">
    <property type="status" value="NOT_ANNOTATED_CDS"/>
    <property type="molecule type" value="Genomic_DNA"/>
</dbReference>
<dbReference type="EMBL" id="AFYH01035606">
    <property type="status" value="NOT_ANNOTATED_CDS"/>
    <property type="molecule type" value="Genomic_DNA"/>
</dbReference>
<keyword evidence="4" id="KW-1185">Reference proteome</keyword>